<evidence type="ECO:0000313" key="2">
    <source>
        <dbReference type="Proteomes" id="UP000054097"/>
    </source>
</evidence>
<dbReference type="Proteomes" id="UP000054097">
    <property type="component" value="Unassembled WGS sequence"/>
</dbReference>
<accession>A0A0C3BHJ6</accession>
<protein>
    <submittedName>
        <fullName evidence="1">Uncharacterized protein</fullName>
    </submittedName>
</protein>
<keyword evidence="2" id="KW-1185">Reference proteome</keyword>
<dbReference type="EMBL" id="KN824283">
    <property type="protein sequence ID" value="KIM30951.1"/>
    <property type="molecule type" value="Genomic_DNA"/>
</dbReference>
<dbReference type="AlphaFoldDB" id="A0A0C3BHJ6"/>
<dbReference type="HOGENOM" id="CLU_2741644_0_0_1"/>
<reference evidence="1 2" key="1">
    <citation type="submission" date="2014-04" db="EMBL/GenBank/DDBJ databases">
        <authorList>
            <consortium name="DOE Joint Genome Institute"/>
            <person name="Kuo A."/>
            <person name="Zuccaro A."/>
            <person name="Kohler A."/>
            <person name="Nagy L.G."/>
            <person name="Floudas D."/>
            <person name="Copeland A."/>
            <person name="Barry K.W."/>
            <person name="Cichocki N."/>
            <person name="Veneault-Fourrey C."/>
            <person name="LaButti K."/>
            <person name="Lindquist E.A."/>
            <person name="Lipzen A."/>
            <person name="Lundell T."/>
            <person name="Morin E."/>
            <person name="Murat C."/>
            <person name="Sun H."/>
            <person name="Tunlid A."/>
            <person name="Henrissat B."/>
            <person name="Grigoriev I.V."/>
            <person name="Hibbett D.S."/>
            <person name="Martin F."/>
            <person name="Nordberg H.P."/>
            <person name="Cantor M.N."/>
            <person name="Hua S.X."/>
        </authorList>
    </citation>
    <scope>NUCLEOTIDE SEQUENCE [LARGE SCALE GENOMIC DNA]</scope>
    <source>
        <strain evidence="1 2">MAFF 305830</strain>
    </source>
</reference>
<gene>
    <name evidence="1" type="ORF">M408DRAFT_327866</name>
</gene>
<reference evidence="2" key="2">
    <citation type="submission" date="2015-01" db="EMBL/GenBank/DDBJ databases">
        <title>Evolutionary Origins and Diversification of the Mycorrhizal Mutualists.</title>
        <authorList>
            <consortium name="DOE Joint Genome Institute"/>
            <consortium name="Mycorrhizal Genomics Consortium"/>
            <person name="Kohler A."/>
            <person name="Kuo A."/>
            <person name="Nagy L.G."/>
            <person name="Floudas D."/>
            <person name="Copeland A."/>
            <person name="Barry K.W."/>
            <person name="Cichocki N."/>
            <person name="Veneault-Fourrey C."/>
            <person name="LaButti K."/>
            <person name="Lindquist E.A."/>
            <person name="Lipzen A."/>
            <person name="Lundell T."/>
            <person name="Morin E."/>
            <person name="Murat C."/>
            <person name="Riley R."/>
            <person name="Ohm R."/>
            <person name="Sun H."/>
            <person name="Tunlid A."/>
            <person name="Henrissat B."/>
            <person name="Grigoriev I.V."/>
            <person name="Hibbett D.S."/>
            <person name="Martin F."/>
        </authorList>
    </citation>
    <scope>NUCLEOTIDE SEQUENCE [LARGE SCALE GENOMIC DNA]</scope>
    <source>
        <strain evidence="2">MAFF 305830</strain>
    </source>
</reference>
<organism evidence="1 2">
    <name type="scientific">Serendipita vermifera MAFF 305830</name>
    <dbReference type="NCBI Taxonomy" id="933852"/>
    <lineage>
        <taxon>Eukaryota</taxon>
        <taxon>Fungi</taxon>
        <taxon>Dikarya</taxon>
        <taxon>Basidiomycota</taxon>
        <taxon>Agaricomycotina</taxon>
        <taxon>Agaricomycetes</taxon>
        <taxon>Sebacinales</taxon>
        <taxon>Serendipitaceae</taxon>
        <taxon>Serendipita</taxon>
    </lineage>
</organism>
<evidence type="ECO:0000313" key="1">
    <source>
        <dbReference type="EMBL" id="KIM30951.1"/>
    </source>
</evidence>
<proteinExistence type="predicted"/>
<name>A0A0C3BHJ6_SERVB</name>
<sequence>LKFGLHLAQTPEGRCFRHVTIESRSCIIGERASWRRGLWFMKQCAYDYDVYSSAMVFWSLAEVTEFHFDGA</sequence>
<feature type="non-terminal residue" evidence="1">
    <location>
        <position position="1"/>
    </location>
</feature>